<sequence>MNKGVVIAMFWLAANTGYAEYVGPAEENSPQSTVAEAKLMRDDSRLSLDGFITGHLRGDHYLFRDDSGEIDIEIEKSVWRQQPVGPDTGVRIDGEVEHESGSVYIDVHRLEVAGPGR</sequence>
<accession>B3EPZ9</accession>
<dbReference type="InterPro" id="IPR005220">
    <property type="entry name" value="CarO-like"/>
</dbReference>
<dbReference type="STRING" id="331678.Cphamn1_0988"/>
<dbReference type="KEGG" id="cpb:Cphamn1_0988"/>
<dbReference type="PANTHER" id="PTHR36571">
    <property type="entry name" value="PROTEIN YGIW"/>
    <property type="match status" value="1"/>
</dbReference>
<gene>
    <name evidence="2" type="ordered locus">Cphamn1_0988</name>
</gene>
<reference evidence="2" key="1">
    <citation type="submission" date="2008-06" db="EMBL/GenBank/DDBJ databases">
        <title>Complete sequence of Chlorobium phaeobacteroides BS1.</title>
        <authorList>
            <consortium name="US DOE Joint Genome Institute"/>
            <person name="Lucas S."/>
            <person name="Copeland A."/>
            <person name="Lapidus A."/>
            <person name="Glavina del Rio T."/>
            <person name="Dalin E."/>
            <person name="Tice H."/>
            <person name="Bruce D."/>
            <person name="Goodwin L."/>
            <person name="Pitluck S."/>
            <person name="Schmutz J."/>
            <person name="Larimer F."/>
            <person name="Land M."/>
            <person name="Hauser L."/>
            <person name="Kyrpides N."/>
            <person name="Ovchinnikova G."/>
            <person name="Li T."/>
            <person name="Liu Z."/>
            <person name="Zhao F."/>
            <person name="Overmann J."/>
            <person name="Bryant D.A."/>
            <person name="Richardson P."/>
        </authorList>
    </citation>
    <scope>NUCLEOTIDE SEQUENCE [LARGE SCALE GENOMIC DNA]</scope>
    <source>
        <strain evidence="2">BS1</strain>
    </source>
</reference>
<dbReference type="SUPFAM" id="SSF101756">
    <property type="entry name" value="Hypothetical protein YgiW"/>
    <property type="match status" value="1"/>
</dbReference>
<keyword evidence="1" id="KW-0732">Signal</keyword>
<name>B3EPZ9_CHLPB</name>
<dbReference type="InterPro" id="IPR036700">
    <property type="entry name" value="BOBF_sf"/>
</dbReference>
<dbReference type="eggNOG" id="COG3111">
    <property type="taxonomic scope" value="Bacteria"/>
</dbReference>
<evidence type="ECO:0000256" key="1">
    <source>
        <dbReference type="ARBA" id="ARBA00022729"/>
    </source>
</evidence>
<evidence type="ECO:0000313" key="2">
    <source>
        <dbReference type="EMBL" id="ACE03931.1"/>
    </source>
</evidence>
<protein>
    <submittedName>
        <fullName evidence="2">Uncharacterized protein</fullName>
    </submittedName>
</protein>
<dbReference type="NCBIfam" id="NF033674">
    <property type="entry name" value="stress_OB_fold"/>
    <property type="match status" value="1"/>
</dbReference>
<dbReference type="AlphaFoldDB" id="B3EPZ9"/>
<organism evidence="2">
    <name type="scientific">Chlorobium phaeobacteroides (strain BS1)</name>
    <dbReference type="NCBI Taxonomy" id="331678"/>
    <lineage>
        <taxon>Bacteria</taxon>
        <taxon>Pseudomonadati</taxon>
        <taxon>Chlorobiota</taxon>
        <taxon>Chlorobiia</taxon>
        <taxon>Chlorobiales</taxon>
        <taxon>Chlorobiaceae</taxon>
        <taxon>Chlorobium/Pelodictyon group</taxon>
        <taxon>Chlorobium</taxon>
    </lineage>
</organism>
<dbReference type="Pfam" id="PF04076">
    <property type="entry name" value="BOF"/>
    <property type="match status" value="1"/>
</dbReference>
<dbReference type="OrthoDB" id="598245at2"/>
<dbReference type="EMBL" id="CP001101">
    <property type="protein sequence ID" value="ACE03931.1"/>
    <property type="molecule type" value="Genomic_DNA"/>
</dbReference>
<dbReference type="PANTHER" id="PTHR36571:SF1">
    <property type="entry name" value="PROTEIN YGIW"/>
    <property type="match status" value="1"/>
</dbReference>
<proteinExistence type="predicted"/>
<dbReference type="Gene3D" id="2.40.50.200">
    <property type="entry name" value="Bacterial OB-fold"/>
    <property type="match status" value="1"/>
</dbReference>
<dbReference type="HOGENOM" id="CLU_118907_4_0_10"/>